<feature type="transmembrane region" description="Helical" evidence="1">
    <location>
        <begin position="57"/>
        <end position="76"/>
    </location>
</feature>
<feature type="transmembrane region" description="Helical" evidence="1">
    <location>
        <begin position="96"/>
        <end position="114"/>
    </location>
</feature>
<dbReference type="Proteomes" id="UP000272051">
    <property type="component" value="Unassembled WGS sequence"/>
</dbReference>
<proteinExistence type="predicted"/>
<reference evidence="2 3" key="1">
    <citation type="submission" date="2018-06" db="EMBL/GenBank/DDBJ databases">
        <title>Extensive metabolic versatility and redundancy in microbially diverse, dynamic hydrothermal sediments.</title>
        <authorList>
            <person name="Dombrowski N."/>
            <person name="Teske A."/>
            <person name="Baker B.J."/>
        </authorList>
    </citation>
    <scope>NUCLEOTIDE SEQUENCE [LARGE SCALE GENOMIC DNA]</scope>
    <source>
        <strain evidence="2">B34_G17</strain>
    </source>
</reference>
<dbReference type="AlphaFoldDB" id="A0A497EWA7"/>
<dbReference type="EMBL" id="QMQX01000107">
    <property type="protein sequence ID" value="RLE51487.1"/>
    <property type="molecule type" value="Genomic_DNA"/>
</dbReference>
<sequence>MKNLLLYAITSGLHDLAATIWIGAVLTNALVLTPTFKKPMEDEKLKKQLMMRVQRKLASLIPLSIVVVVITGVILARPSQAFHGFFSFTNTYSTILTAKAVLTAAMAMMIRQAIIKSLQSRKASIKAEKASTALVTL</sequence>
<accession>A0A497EWA7</accession>
<evidence type="ECO:0000313" key="3">
    <source>
        <dbReference type="Proteomes" id="UP000272051"/>
    </source>
</evidence>
<keyword evidence="1" id="KW-1133">Transmembrane helix</keyword>
<gene>
    <name evidence="2" type="ORF">DRJ33_05880</name>
</gene>
<evidence type="ECO:0000313" key="2">
    <source>
        <dbReference type="EMBL" id="RLE51487.1"/>
    </source>
</evidence>
<protein>
    <recommendedName>
        <fullName evidence="4">Copper resistance protein D domain-containing protein</fullName>
    </recommendedName>
</protein>
<evidence type="ECO:0008006" key="4">
    <source>
        <dbReference type="Google" id="ProtNLM"/>
    </source>
</evidence>
<comment type="caution">
    <text evidence="2">The sequence shown here is derived from an EMBL/GenBank/DDBJ whole genome shotgun (WGS) entry which is preliminary data.</text>
</comment>
<keyword evidence="1" id="KW-0472">Membrane</keyword>
<evidence type="ECO:0000256" key="1">
    <source>
        <dbReference type="SAM" id="Phobius"/>
    </source>
</evidence>
<feature type="transmembrane region" description="Helical" evidence="1">
    <location>
        <begin position="16"/>
        <end position="36"/>
    </location>
</feature>
<organism evidence="2 3">
    <name type="scientific">Thermoproteota archaeon</name>
    <dbReference type="NCBI Taxonomy" id="2056631"/>
    <lineage>
        <taxon>Archaea</taxon>
        <taxon>Thermoproteota</taxon>
    </lineage>
</organism>
<name>A0A497EWA7_9CREN</name>
<keyword evidence="1" id="KW-0812">Transmembrane</keyword>